<keyword evidence="3" id="KW-1185">Reference proteome</keyword>
<dbReference type="Proteomes" id="UP000318437">
    <property type="component" value="Unassembled WGS sequence"/>
</dbReference>
<name>A0A5C6CYK5_9BACT</name>
<comment type="caution">
    <text evidence="2">The sequence shown here is derived from an EMBL/GenBank/DDBJ whole genome shotgun (WGS) entry which is preliminary data.</text>
</comment>
<gene>
    <name evidence="2" type="ORF">Pla144_19660</name>
</gene>
<dbReference type="SUPFAM" id="SSF48295">
    <property type="entry name" value="TrpR-like"/>
    <property type="match status" value="1"/>
</dbReference>
<protein>
    <submittedName>
        <fullName evidence="2">Transposase</fullName>
    </submittedName>
</protein>
<reference evidence="2 3" key="1">
    <citation type="submission" date="2019-02" db="EMBL/GenBank/DDBJ databases">
        <title>Deep-cultivation of Planctomycetes and their phenomic and genomic characterization uncovers novel biology.</title>
        <authorList>
            <person name="Wiegand S."/>
            <person name="Jogler M."/>
            <person name="Boedeker C."/>
            <person name="Pinto D."/>
            <person name="Vollmers J."/>
            <person name="Rivas-Marin E."/>
            <person name="Kohn T."/>
            <person name="Peeters S.H."/>
            <person name="Heuer A."/>
            <person name="Rast P."/>
            <person name="Oberbeckmann S."/>
            <person name="Bunk B."/>
            <person name="Jeske O."/>
            <person name="Meyerdierks A."/>
            <person name="Storesund J.E."/>
            <person name="Kallscheuer N."/>
            <person name="Luecker S."/>
            <person name="Lage O.M."/>
            <person name="Pohl T."/>
            <person name="Merkel B.J."/>
            <person name="Hornburger P."/>
            <person name="Mueller R.-W."/>
            <person name="Bruemmer F."/>
            <person name="Labrenz M."/>
            <person name="Spormann A.M."/>
            <person name="Op Den Camp H."/>
            <person name="Overmann J."/>
            <person name="Amann R."/>
            <person name="Jetten M.S.M."/>
            <person name="Mascher T."/>
            <person name="Medema M.H."/>
            <person name="Devos D.P."/>
            <person name="Kaster A.-K."/>
            <person name="Ovreas L."/>
            <person name="Rohde M."/>
            <person name="Galperin M.Y."/>
            <person name="Jogler C."/>
        </authorList>
    </citation>
    <scope>NUCLEOTIDE SEQUENCE [LARGE SCALE GENOMIC DNA]</scope>
    <source>
        <strain evidence="2 3">Pla144</strain>
    </source>
</reference>
<accession>A0A5C6CYK5</accession>
<evidence type="ECO:0000256" key="1">
    <source>
        <dbReference type="SAM" id="Coils"/>
    </source>
</evidence>
<keyword evidence="1" id="KW-0175">Coiled coil</keyword>
<dbReference type="InterPro" id="IPR010921">
    <property type="entry name" value="Trp_repressor/repl_initiator"/>
</dbReference>
<feature type="coiled-coil region" evidence="1">
    <location>
        <begin position="74"/>
        <end position="101"/>
    </location>
</feature>
<dbReference type="Pfam" id="PF01527">
    <property type="entry name" value="HTH_Tnp_1"/>
    <property type="match status" value="1"/>
</dbReference>
<dbReference type="GO" id="GO:0006313">
    <property type="term" value="P:DNA transposition"/>
    <property type="evidence" value="ECO:0007669"/>
    <property type="project" value="InterPro"/>
</dbReference>
<evidence type="ECO:0000313" key="3">
    <source>
        <dbReference type="Proteomes" id="UP000318437"/>
    </source>
</evidence>
<dbReference type="GO" id="GO:0043565">
    <property type="term" value="F:sequence-specific DNA binding"/>
    <property type="evidence" value="ECO:0007669"/>
    <property type="project" value="InterPro"/>
</dbReference>
<dbReference type="InterPro" id="IPR002514">
    <property type="entry name" value="Transposase_8"/>
</dbReference>
<sequence length="105" mass="11913">MSRSRRHFSDEVRAKVVRRHLADKVPVSDLAEELQVQPSLIHLWVKQVLDQAEKAFRRSNPKGRKVGDAKDSKISQLEAKLAAKNEVISELMEENVKAKKANGEL</sequence>
<organism evidence="2 3">
    <name type="scientific">Bythopirellula polymerisocia</name>
    <dbReference type="NCBI Taxonomy" id="2528003"/>
    <lineage>
        <taxon>Bacteria</taxon>
        <taxon>Pseudomonadati</taxon>
        <taxon>Planctomycetota</taxon>
        <taxon>Planctomycetia</taxon>
        <taxon>Pirellulales</taxon>
        <taxon>Lacipirellulaceae</taxon>
        <taxon>Bythopirellula</taxon>
    </lineage>
</organism>
<dbReference type="GO" id="GO:0004803">
    <property type="term" value="F:transposase activity"/>
    <property type="evidence" value="ECO:0007669"/>
    <property type="project" value="InterPro"/>
</dbReference>
<dbReference type="AlphaFoldDB" id="A0A5C6CYK5"/>
<dbReference type="RefSeq" id="WP_146450375.1">
    <property type="nucleotide sequence ID" value="NZ_SJPS01000002.1"/>
</dbReference>
<proteinExistence type="predicted"/>
<dbReference type="EMBL" id="SJPS01000002">
    <property type="protein sequence ID" value="TWU28674.1"/>
    <property type="molecule type" value="Genomic_DNA"/>
</dbReference>
<dbReference type="OrthoDB" id="289445at2"/>
<evidence type="ECO:0000313" key="2">
    <source>
        <dbReference type="EMBL" id="TWU28674.1"/>
    </source>
</evidence>